<dbReference type="RefSeq" id="WP_126936898.1">
    <property type="nucleotide sequence ID" value="NZ_CP018470.1"/>
</dbReference>
<keyword evidence="2" id="KW-1185">Reference proteome</keyword>
<comment type="caution">
    <text evidence="1">The sequence shown here is derived from an EMBL/GenBank/DDBJ whole genome shotgun (WGS) entry which is preliminary data.</text>
</comment>
<dbReference type="Proteomes" id="UP001430544">
    <property type="component" value="Unassembled WGS sequence"/>
</dbReference>
<reference evidence="1" key="1">
    <citation type="submission" date="2021-11" db="EMBL/GenBank/DDBJ databases">
        <title>Genome resources and taxonomic validation of 89 Xanthomonas strains.</title>
        <authorList>
            <person name="Tambong J.T."/>
        </authorList>
    </citation>
    <scope>NUCLEOTIDE SEQUENCE</scope>
    <source>
        <strain evidence="1">Bv 5-4A</strain>
    </source>
</reference>
<evidence type="ECO:0000313" key="1">
    <source>
        <dbReference type="EMBL" id="MCC8621620.1"/>
    </source>
</evidence>
<dbReference type="EMBL" id="JAJIUN010000026">
    <property type="protein sequence ID" value="MCC8621620.1"/>
    <property type="molecule type" value="Genomic_DNA"/>
</dbReference>
<evidence type="ECO:0000313" key="2">
    <source>
        <dbReference type="Proteomes" id="UP001430544"/>
    </source>
</evidence>
<protein>
    <submittedName>
        <fullName evidence="1">Uncharacterized protein</fullName>
    </submittedName>
</protein>
<proteinExistence type="predicted"/>
<gene>
    <name evidence="1" type="ORF">LN473_06395</name>
</gene>
<sequence length="65" mass="7418">MDDLGHGDSVNTENERALYRRMPVTGEWGLRGDGARVQIIEQWRVARWVGHLAVDSVAARFRLRA</sequence>
<organism evidence="1 2">
    <name type="scientific">Xanthomonas vesicatoria</name>
    <dbReference type="NCBI Taxonomy" id="56460"/>
    <lineage>
        <taxon>Bacteria</taxon>
        <taxon>Pseudomonadati</taxon>
        <taxon>Pseudomonadota</taxon>
        <taxon>Gammaproteobacteria</taxon>
        <taxon>Lysobacterales</taxon>
        <taxon>Lysobacteraceae</taxon>
        <taxon>Xanthomonas</taxon>
    </lineage>
</organism>
<name>A0ABS8L8U7_9XANT</name>
<accession>A0ABS8L8U7</accession>